<protein>
    <submittedName>
        <fullName evidence="1">Uncharacterized protein</fullName>
    </submittedName>
</protein>
<evidence type="ECO:0000313" key="1">
    <source>
        <dbReference type="EMBL" id="EKM50729.1"/>
    </source>
</evidence>
<name>K5VVW9_PHACS</name>
<dbReference type="HOGENOM" id="CLU_024199_2_2_1"/>
<keyword evidence="2" id="KW-1185">Reference proteome</keyword>
<dbReference type="Gene3D" id="1.20.1280.50">
    <property type="match status" value="1"/>
</dbReference>
<dbReference type="GeneID" id="18918765"/>
<accession>K5VVW9</accession>
<organism evidence="1 2">
    <name type="scientific">Phanerochaete carnosa (strain HHB-10118-sp)</name>
    <name type="common">White-rot fungus</name>
    <name type="synonym">Peniophora carnosa</name>
    <dbReference type="NCBI Taxonomy" id="650164"/>
    <lineage>
        <taxon>Eukaryota</taxon>
        <taxon>Fungi</taxon>
        <taxon>Dikarya</taxon>
        <taxon>Basidiomycota</taxon>
        <taxon>Agaricomycotina</taxon>
        <taxon>Agaricomycetes</taxon>
        <taxon>Polyporales</taxon>
        <taxon>Phanerochaetaceae</taxon>
        <taxon>Phanerochaete</taxon>
    </lineage>
</organism>
<dbReference type="Gene3D" id="3.80.10.10">
    <property type="entry name" value="Ribonuclease Inhibitor"/>
    <property type="match status" value="1"/>
</dbReference>
<evidence type="ECO:0000313" key="2">
    <source>
        <dbReference type="Proteomes" id="UP000008370"/>
    </source>
</evidence>
<dbReference type="EMBL" id="JH930478">
    <property type="protein sequence ID" value="EKM50729.1"/>
    <property type="molecule type" value="Genomic_DNA"/>
</dbReference>
<dbReference type="RefSeq" id="XP_007400992.1">
    <property type="nucleotide sequence ID" value="XM_007400930.1"/>
</dbReference>
<reference evidence="1 2" key="1">
    <citation type="journal article" date="2012" name="BMC Genomics">
        <title>Comparative genomics of the white-rot fungi, Phanerochaete carnosa and P. chrysosporium, to elucidate the genetic basis of the distinct wood types they colonize.</title>
        <authorList>
            <person name="Suzuki H."/>
            <person name="MacDonald J."/>
            <person name="Syed K."/>
            <person name="Salamov A."/>
            <person name="Hori C."/>
            <person name="Aerts A."/>
            <person name="Henrissat B."/>
            <person name="Wiebenga A."/>
            <person name="vanKuyk P.A."/>
            <person name="Barry K."/>
            <person name="Lindquist E."/>
            <person name="LaButti K."/>
            <person name="Lapidus A."/>
            <person name="Lucas S."/>
            <person name="Coutinho P."/>
            <person name="Gong Y."/>
            <person name="Samejima M."/>
            <person name="Mahadevan R."/>
            <person name="Abou-Zaid M."/>
            <person name="de Vries R.P."/>
            <person name="Igarashi K."/>
            <person name="Yadav J.S."/>
            <person name="Grigoriev I.V."/>
            <person name="Master E.R."/>
        </authorList>
    </citation>
    <scope>NUCLEOTIDE SEQUENCE [LARGE SCALE GENOMIC DNA]</scope>
    <source>
        <strain evidence="1 2">HHB-10118-sp</strain>
    </source>
</reference>
<dbReference type="InParanoid" id="K5VVW9"/>
<gene>
    <name evidence="1" type="ORF">PHACADRAFT_264183</name>
</gene>
<dbReference type="SUPFAM" id="SSF52047">
    <property type="entry name" value="RNI-like"/>
    <property type="match status" value="1"/>
</dbReference>
<dbReference type="AlphaFoldDB" id="K5VVW9"/>
<dbReference type="KEGG" id="pco:PHACADRAFT_264183"/>
<sequence>MSPITRANIEEHVRKGQEALTSLKRVLNTDTLINRLHDELLLEIFRCYIACLKKERHESLSFAEAIRLGEHGNFKWIRLTHVCYHWRHLALSYPTFWAEIQMARFSSASAFLSRSQQAPLSIHCRLLYTDAVQRTKKYQLFQKILAESSRIRRLTLSYSNIDTRQAPAEPEMGRCEFPELKTLKLTLESGDEGTAPSFIARCDSFPRLEELRIQNYDLSLTQTLAARVPNLVRLYLNTASRGRTMDRRSLLNFLSSLPQLERLSLCDRDEPRPLAGLNVNAPSTLSFNTVIALPKLSYLRLACQVQSAPILLRHISHPADTKLKLEVDPPVGPVDAIGDELAAFASALGLHMSGSRITDEADPILSFNIDMPAEAGVRICAWTEALPIDSLAGDSTYHSHAENVYSRSLIQIHFLYYSAESIFELFVKALPLNTVQRLFVGGTNRAQRPFVPTERAWKTAFTSAINVTELSVYAQSGRNLPSALCPTVSDDHKDWQVLFPRIDIMRIQHVEFSKSDATRWMTTMPIDGWVLDLQDEESVRQVALRMRLTKLVIRKAVHIDPAHVALLERCLGAAAVDWDGIQRWRGTAPGQQIGRVQYIDHRDPGWIDDDA</sequence>
<dbReference type="InterPro" id="IPR032675">
    <property type="entry name" value="LRR_dom_sf"/>
</dbReference>
<proteinExistence type="predicted"/>
<dbReference type="OrthoDB" id="2800666at2759"/>
<dbReference type="Proteomes" id="UP000008370">
    <property type="component" value="Unassembled WGS sequence"/>
</dbReference>